<reference evidence="2" key="1">
    <citation type="submission" date="2021-01" db="EMBL/GenBank/DDBJ databases">
        <title>Genome public.</title>
        <authorList>
            <person name="Liu C."/>
            <person name="Sun Q."/>
        </authorList>
    </citation>
    <scope>NUCLEOTIDE SEQUENCE</scope>
    <source>
        <strain evidence="2">YIM B02565</strain>
    </source>
</reference>
<feature type="domain" description="DUF1540" evidence="1">
    <location>
        <begin position="7"/>
        <end position="49"/>
    </location>
</feature>
<protein>
    <submittedName>
        <fullName evidence="2">DUF1540 domain-containing protein</fullName>
    </submittedName>
</protein>
<gene>
    <name evidence="2" type="ORF">JK634_00665</name>
</gene>
<dbReference type="Proteomes" id="UP000623681">
    <property type="component" value="Unassembled WGS sequence"/>
</dbReference>
<sequence>MNQNRSIGCIVTECKFHSEEEQFCSLDKIQIVKHNNKANNIQQTDCGSFKVK</sequence>
<keyword evidence="3" id="KW-1185">Reference proteome</keyword>
<comment type="caution">
    <text evidence="2">The sequence shown here is derived from an EMBL/GenBank/DDBJ whole genome shotgun (WGS) entry which is preliminary data.</text>
</comment>
<proteinExistence type="predicted"/>
<name>A0A937FBM3_9CLOT</name>
<accession>A0A937FBM3</accession>
<dbReference type="RefSeq" id="WP_202765707.1">
    <property type="nucleotide sequence ID" value="NZ_JAESWA010000004.1"/>
</dbReference>
<dbReference type="Pfam" id="PF07561">
    <property type="entry name" value="DUF1540"/>
    <property type="match status" value="1"/>
</dbReference>
<evidence type="ECO:0000313" key="2">
    <source>
        <dbReference type="EMBL" id="MBL4930323.1"/>
    </source>
</evidence>
<evidence type="ECO:0000259" key="1">
    <source>
        <dbReference type="Pfam" id="PF07561"/>
    </source>
</evidence>
<dbReference type="InterPro" id="IPR011437">
    <property type="entry name" value="DUF1540"/>
</dbReference>
<evidence type="ECO:0000313" key="3">
    <source>
        <dbReference type="Proteomes" id="UP000623681"/>
    </source>
</evidence>
<organism evidence="2 3">
    <name type="scientific">Clostridium paridis</name>
    <dbReference type="NCBI Taxonomy" id="2803863"/>
    <lineage>
        <taxon>Bacteria</taxon>
        <taxon>Bacillati</taxon>
        <taxon>Bacillota</taxon>
        <taxon>Clostridia</taxon>
        <taxon>Eubacteriales</taxon>
        <taxon>Clostridiaceae</taxon>
        <taxon>Clostridium</taxon>
    </lineage>
</organism>
<dbReference type="AlphaFoldDB" id="A0A937FBM3"/>
<dbReference type="EMBL" id="JAESWA010000004">
    <property type="protein sequence ID" value="MBL4930323.1"/>
    <property type="molecule type" value="Genomic_DNA"/>
</dbReference>